<dbReference type="Proteomes" id="UP000606921">
    <property type="component" value="Unassembled WGS sequence"/>
</dbReference>
<evidence type="ECO:0000259" key="1">
    <source>
        <dbReference type="Pfam" id="PF10006"/>
    </source>
</evidence>
<organism evidence="2 3">
    <name type="scientific">Pseudorhizobium endolithicum</name>
    <dbReference type="NCBI Taxonomy" id="1191678"/>
    <lineage>
        <taxon>Bacteria</taxon>
        <taxon>Pseudomonadati</taxon>
        <taxon>Pseudomonadota</taxon>
        <taxon>Alphaproteobacteria</taxon>
        <taxon>Hyphomicrobiales</taxon>
        <taxon>Rhizobiaceae</taxon>
        <taxon>Rhizobium/Agrobacterium group</taxon>
        <taxon>Pseudorhizobium</taxon>
    </lineage>
</organism>
<name>A0ABM8PTQ9_9HYPH</name>
<keyword evidence="3" id="KW-1185">Reference proteome</keyword>
<proteinExistence type="predicted"/>
<evidence type="ECO:0000313" key="3">
    <source>
        <dbReference type="Proteomes" id="UP000606921"/>
    </source>
</evidence>
<gene>
    <name evidence="2" type="ORF">REJC140_01331</name>
</gene>
<dbReference type="RefSeq" id="WP_142522529.1">
    <property type="nucleotide sequence ID" value="NZ_CABFWF030000014.1"/>
</dbReference>
<dbReference type="Pfam" id="PF10006">
    <property type="entry name" value="DUF2249"/>
    <property type="match status" value="2"/>
</dbReference>
<dbReference type="EMBL" id="CABFWF030000014">
    <property type="protein sequence ID" value="CAD7048040.1"/>
    <property type="molecule type" value="Genomic_DNA"/>
</dbReference>
<sequence length="177" mass="19772">MAIEYKTLDVRPILLSGGEPFPAIMGAVDDLMPGQGLKLLAPFRPQPLFSVMERRGFDYELEEMGGGDFEVRFLPKQPQATVDASVNANAPDLWPEPSVDLDLSELDPPEPMVRLLAEAERLEPGEVIFAVLSREPLFLFPELTRRGHQWVGNFDTTGSFYRIMIRVGATEESSHGR</sequence>
<reference evidence="2 3" key="1">
    <citation type="submission" date="2020-11" db="EMBL/GenBank/DDBJ databases">
        <authorList>
            <person name="Lassalle F."/>
        </authorList>
    </citation>
    <scope>NUCLEOTIDE SEQUENCE [LARGE SCALE GENOMIC DNA]</scope>
    <source>
        <strain evidence="2 3">JC140</strain>
    </source>
</reference>
<dbReference type="InterPro" id="IPR036868">
    <property type="entry name" value="TusA-like_sf"/>
</dbReference>
<feature type="domain" description="DUF2249" evidence="1">
    <location>
        <begin position="7"/>
        <end position="73"/>
    </location>
</feature>
<feature type="domain" description="DUF2249" evidence="1">
    <location>
        <begin position="101"/>
        <end position="166"/>
    </location>
</feature>
<comment type="caution">
    <text evidence="2">The sequence shown here is derived from an EMBL/GenBank/DDBJ whole genome shotgun (WGS) entry which is preliminary data.</text>
</comment>
<protein>
    <recommendedName>
        <fullName evidence="1">DUF2249 domain-containing protein</fullName>
    </recommendedName>
</protein>
<evidence type="ECO:0000313" key="2">
    <source>
        <dbReference type="EMBL" id="CAD7048040.1"/>
    </source>
</evidence>
<dbReference type="SUPFAM" id="SSF64307">
    <property type="entry name" value="SirA-like"/>
    <property type="match status" value="1"/>
</dbReference>
<dbReference type="InterPro" id="IPR018720">
    <property type="entry name" value="DUF2249"/>
</dbReference>
<accession>A0ABM8PTQ9</accession>